<dbReference type="GO" id="GO:0030048">
    <property type="term" value="P:actin filament-based movement"/>
    <property type="evidence" value="ECO:0007669"/>
    <property type="project" value="TreeGrafter"/>
</dbReference>
<dbReference type="PROSITE" id="PS51456">
    <property type="entry name" value="MYOSIN_MOTOR"/>
    <property type="match status" value="1"/>
</dbReference>
<dbReference type="GO" id="GO:0007015">
    <property type="term" value="P:actin filament organization"/>
    <property type="evidence" value="ECO:0007669"/>
    <property type="project" value="TreeGrafter"/>
</dbReference>
<dbReference type="InterPro" id="IPR036072">
    <property type="entry name" value="MYSc_Myo1"/>
</dbReference>
<dbReference type="GO" id="GO:0005886">
    <property type="term" value="C:plasma membrane"/>
    <property type="evidence" value="ECO:0007669"/>
    <property type="project" value="TreeGrafter"/>
</dbReference>
<dbReference type="Pfam" id="PF06017">
    <property type="entry name" value="Myosin_TH1"/>
    <property type="match status" value="1"/>
</dbReference>
<dbReference type="Gene3D" id="1.20.120.720">
    <property type="entry name" value="Myosin VI head, motor domain, U50 subdomain"/>
    <property type="match status" value="1"/>
</dbReference>
<comment type="similarity">
    <text evidence="1 7">Belongs to the TRAFAC class myosin-kinesin ATPase superfamily. Myosin family.</text>
</comment>
<keyword evidence="6 7" id="KW-0009">Actin-binding</keyword>
<keyword evidence="11" id="KW-1185">Reference proteome</keyword>
<dbReference type="GO" id="GO:0005524">
    <property type="term" value="F:ATP binding"/>
    <property type="evidence" value="ECO:0007669"/>
    <property type="project" value="UniProtKB-UniRule"/>
</dbReference>
<evidence type="ECO:0000259" key="9">
    <source>
        <dbReference type="PROSITE" id="PS51757"/>
    </source>
</evidence>
<feature type="region of interest" description="Actin-binding" evidence="7">
    <location>
        <begin position="568"/>
        <end position="590"/>
    </location>
</feature>
<evidence type="ECO:0000313" key="10">
    <source>
        <dbReference type="EMBL" id="KAK2173145.1"/>
    </source>
</evidence>
<dbReference type="FunFam" id="1.20.58.530:FF:000004">
    <property type="entry name" value="Unconventional myosin ID"/>
    <property type="match status" value="1"/>
</dbReference>
<dbReference type="GO" id="GO:0006897">
    <property type="term" value="P:endocytosis"/>
    <property type="evidence" value="ECO:0007669"/>
    <property type="project" value="TreeGrafter"/>
</dbReference>
<dbReference type="PROSITE" id="PS51757">
    <property type="entry name" value="TH1"/>
    <property type="match status" value="1"/>
</dbReference>
<dbReference type="AlphaFoldDB" id="A0AAD9KLZ8"/>
<feature type="domain" description="TH1" evidence="9">
    <location>
        <begin position="845"/>
        <end position="948"/>
    </location>
</feature>
<dbReference type="PROSITE" id="PS50096">
    <property type="entry name" value="IQ"/>
    <property type="match status" value="2"/>
</dbReference>
<evidence type="ECO:0000256" key="2">
    <source>
        <dbReference type="ARBA" id="ARBA00022741"/>
    </source>
</evidence>
<dbReference type="GO" id="GO:0016459">
    <property type="term" value="C:myosin complex"/>
    <property type="evidence" value="ECO:0007669"/>
    <property type="project" value="UniProtKB-KW"/>
</dbReference>
<dbReference type="InterPro" id="IPR036961">
    <property type="entry name" value="Kinesin_motor_dom_sf"/>
</dbReference>
<dbReference type="SUPFAM" id="SSF52540">
    <property type="entry name" value="P-loop containing nucleoside triphosphate hydrolases"/>
    <property type="match status" value="1"/>
</dbReference>
<organism evidence="10 11">
    <name type="scientific">Ridgeia piscesae</name>
    <name type="common">Tubeworm</name>
    <dbReference type="NCBI Taxonomy" id="27915"/>
    <lineage>
        <taxon>Eukaryota</taxon>
        <taxon>Metazoa</taxon>
        <taxon>Spiralia</taxon>
        <taxon>Lophotrochozoa</taxon>
        <taxon>Annelida</taxon>
        <taxon>Polychaeta</taxon>
        <taxon>Sedentaria</taxon>
        <taxon>Canalipalpata</taxon>
        <taxon>Sabellida</taxon>
        <taxon>Siboglinidae</taxon>
        <taxon>Ridgeia</taxon>
    </lineage>
</organism>
<evidence type="ECO:0000256" key="7">
    <source>
        <dbReference type="PROSITE-ProRule" id="PRU00782"/>
    </source>
</evidence>
<proteinExistence type="inferred from homology"/>
<evidence type="ECO:0000313" key="11">
    <source>
        <dbReference type="Proteomes" id="UP001209878"/>
    </source>
</evidence>
<name>A0AAD9KLZ8_RIDPI</name>
<evidence type="ECO:0000256" key="1">
    <source>
        <dbReference type="ARBA" id="ARBA00008314"/>
    </source>
</evidence>
<evidence type="ECO:0000256" key="6">
    <source>
        <dbReference type="ARBA" id="ARBA00023203"/>
    </source>
</evidence>
<feature type="domain" description="Myosin motor" evidence="8">
    <location>
        <begin position="12"/>
        <end position="691"/>
    </location>
</feature>
<dbReference type="InterPro" id="IPR027417">
    <property type="entry name" value="P-loop_NTPase"/>
</dbReference>
<reference evidence="10" key="1">
    <citation type="journal article" date="2023" name="Mol. Biol. Evol.">
        <title>Third-Generation Sequencing Reveals the Adaptive Role of the Epigenome in Three Deep-Sea Polychaetes.</title>
        <authorList>
            <person name="Perez M."/>
            <person name="Aroh O."/>
            <person name="Sun Y."/>
            <person name="Lan Y."/>
            <person name="Juniper S.K."/>
            <person name="Young C.R."/>
            <person name="Angers B."/>
            <person name="Qian P.Y."/>
        </authorList>
    </citation>
    <scope>NUCLEOTIDE SEQUENCE</scope>
    <source>
        <strain evidence="10">R07B-5</strain>
    </source>
</reference>
<dbReference type="Gene3D" id="3.40.850.10">
    <property type="entry name" value="Kinesin motor domain"/>
    <property type="match status" value="1"/>
</dbReference>
<dbReference type="InterPro" id="IPR010926">
    <property type="entry name" value="Myosin_TH1"/>
</dbReference>
<evidence type="ECO:0000256" key="5">
    <source>
        <dbReference type="ARBA" id="ARBA00023175"/>
    </source>
</evidence>
<evidence type="ECO:0000259" key="8">
    <source>
        <dbReference type="PROSITE" id="PS51456"/>
    </source>
</evidence>
<feature type="binding site" evidence="7">
    <location>
        <begin position="105"/>
        <end position="112"/>
    </location>
    <ligand>
        <name>ATP</name>
        <dbReference type="ChEBI" id="CHEBI:30616"/>
    </ligand>
</feature>
<dbReference type="Gene3D" id="1.20.58.530">
    <property type="match status" value="1"/>
</dbReference>
<dbReference type="GO" id="GO:0005737">
    <property type="term" value="C:cytoplasm"/>
    <property type="evidence" value="ECO:0007669"/>
    <property type="project" value="TreeGrafter"/>
</dbReference>
<keyword evidence="3 7" id="KW-0067">ATP-binding</keyword>
<evidence type="ECO:0000256" key="3">
    <source>
        <dbReference type="ARBA" id="ARBA00022840"/>
    </source>
</evidence>
<dbReference type="Gene3D" id="1.20.5.4820">
    <property type="match status" value="1"/>
</dbReference>
<keyword evidence="2 7" id="KW-0547">Nucleotide-binding</keyword>
<sequence length="948" mass="108560">MEKELHARDKVGLQDFVLLEDYTNIDAFIDNLDRRFKEDLIYTYIGPVLVTVNPYKATGLYSEEVAQVYRNINFYEEPPHIFAVADTAYRTMLREHRDQCVLISGESGAGKTEASKQILQHIASTCVNHSTDVERVKDRLLQSNPILEAFGNAKTNRNDNSSRFGKYMDIEFDFKGAPTGGVIVNYLLEKSRLCQQAAGERNFHVFYQLLAGAGPETLEALELTANTETYFYLTQASEAQDNSRDDTADYSDLTAALDVCHFSADEQAELLQVVAAVLHLGNLGFIGDAAQATIKDFAPAVVVAKLLGCDDSELCNALTQRTISTFEEVSTPLTRDQAISARDALAKAIYERLFSWMVRRINTALVSADSETSHNVLGLLDVYGFEIFKYNSFEQFCINYCNEKLQQLFISLTLRSEQEEYLKEGIEWEPVTYFDNKIICELVESKPYGIIALLDEECLRPGDPTDASFLKKMSGILKRHPHFLSHETTDFQGRKTIRREEFRLVHYAGEVTYSVNGFLEKNSDLLFRDLKQVMASTKNSITSACFSLDELDSKKRPETVVTQFKGSLGALMEALLFKEPSYVRCIKPNDEKNPGVFMEEIVRHQVKYLGLMENLRVRRAGFAYRRPYDIFLRRYKSLCPATWPNYSGPAREGVQLLCDHLEYDSNNYKMGKTKIFIRFPRVLFTTEDKLQLRKEELAASIQAMYKGVLQQRKYLKLRAAVTKIASIWRMYQAKQLLQRRRKAAHLIGRFARGFLRRAEPDCDENRIFVMHMKRNFLLRMKDRLPVSVLDDSWIQAPATLTETSHLLRVLHTKNLAIKYCKGISAERKQQLTEKVVAEKLFQSKNALYTDSIAQSFLASTLGDAPHETAFMKYFLGKVKPNDEDLIYSHLVTKYDRTGYQTRKRYLLVTNNTIYVHNVSDFKAKERINMGQIKEVSVSVLRDDMFVDG</sequence>
<dbReference type="InterPro" id="IPR000048">
    <property type="entry name" value="IQ_motif_EF-hand-BS"/>
</dbReference>
<dbReference type="PRINTS" id="PR00193">
    <property type="entry name" value="MYOSINHEAVY"/>
</dbReference>
<dbReference type="FunFam" id="1.10.10.820:FF:000001">
    <property type="entry name" value="Myosin heavy chain"/>
    <property type="match status" value="1"/>
</dbReference>
<keyword evidence="4 7" id="KW-0518">Myosin</keyword>
<gene>
    <name evidence="10" type="ORF">NP493_899g00038</name>
</gene>
<keyword evidence="5 7" id="KW-0505">Motor protein</keyword>
<dbReference type="Proteomes" id="UP001209878">
    <property type="component" value="Unassembled WGS sequence"/>
</dbReference>
<dbReference type="EMBL" id="JAODUO010000898">
    <property type="protein sequence ID" value="KAK2173145.1"/>
    <property type="molecule type" value="Genomic_DNA"/>
</dbReference>
<dbReference type="GO" id="GO:0000146">
    <property type="term" value="F:microfilament motor activity"/>
    <property type="evidence" value="ECO:0007669"/>
    <property type="project" value="TreeGrafter"/>
</dbReference>
<dbReference type="GO" id="GO:0005902">
    <property type="term" value="C:microvillus"/>
    <property type="evidence" value="ECO:0007669"/>
    <property type="project" value="TreeGrafter"/>
</dbReference>
<dbReference type="SMART" id="SM00242">
    <property type="entry name" value="MYSc"/>
    <property type="match status" value="1"/>
</dbReference>
<comment type="caution">
    <text evidence="10">The sequence shown here is derived from an EMBL/GenBank/DDBJ whole genome shotgun (WGS) entry which is preliminary data.</text>
</comment>
<dbReference type="CDD" id="cd01378">
    <property type="entry name" value="MYSc_Myo1"/>
    <property type="match status" value="1"/>
</dbReference>
<dbReference type="PANTHER" id="PTHR13140">
    <property type="entry name" value="MYOSIN"/>
    <property type="match status" value="1"/>
</dbReference>
<dbReference type="Pfam" id="PF00063">
    <property type="entry name" value="Myosin_head"/>
    <property type="match status" value="1"/>
</dbReference>
<dbReference type="SMART" id="SM00015">
    <property type="entry name" value="IQ"/>
    <property type="match status" value="3"/>
</dbReference>
<dbReference type="InterPro" id="IPR001609">
    <property type="entry name" value="Myosin_head_motor_dom-like"/>
</dbReference>
<dbReference type="Gene3D" id="1.10.10.820">
    <property type="match status" value="1"/>
</dbReference>
<evidence type="ECO:0000256" key="4">
    <source>
        <dbReference type="ARBA" id="ARBA00023123"/>
    </source>
</evidence>
<dbReference type="GO" id="GO:0051015">
    <property type="term" value="F:actin filament binding"/>
    <property type="evidence" value="ECO:0007669"/>
    <property type="project" value="TreeGrafter"/>
</dbReference>
<accession>A0AAD9KLZ8</accession>
<protein>
    <submittedName>
        <fullName evidence="10">Uncharacterized protein</fullName>
    </submittedName>
</protein>
<dbReference type="PANTHER" id="PTHR13140:SF679">
    <property type="entry name" value="UNCONVENTIONAL MYOSIN IC"/>
    <property type="match status" value="1"/>
</dbReference>